<dbReference type="PANTHER" id="PTHR42788:SF13">
    <property type="entry name" value="ALIPHATIC SULFONATES IMPORT ATP-BINDING PROTEIN SSUB"/>
    <property type="match status" value="1"/>
</dbReference>
<dbReference type="SUPFAM" id="SSF52540">
    <property type="entry name" value="P-loop containing nucleoside triphosphate hydrolases"/>
    <property type="match status" value="1"/>
</dbReference>
<evidence type="ECO:0000256" key="1">
    <source>
        <dbReference type="ARBA" id="ARBA00005417"/>
    </source>
</evidence>
<name>A0A2T1HTZ6_9HYPH</name>
<dbReference type="SMART" id="SM00382">
    <property type="entry name" value="AAA"/>
    <property type="match status" value="1"/>
</dbReference>
<dbReference type="PROSITE" id="PS50893">
    <property type="entry name" value="ABC_TRANSPORTER_2"/>
    <property type="match status" value="1"/>
</dbReference>
<dbReference type="OrthoDB" id="9807242at2"/>
<dbReference type="EMBL" id="PVZS01000009">
    <property type="protein sequence ID" value="PSC05125.1"/>
    <property type="molecule type" value="Genomic_DNA"/>
</dbReference>
<evidence type="ECO:0000313" key="6">
    <source>
        <dbReference type="EMBL" id="PSC05125.1"/>
    </source>
</evidence>
<dbReference type="InterPro" id="IPR027417">
    <property type="entry name" value="P-loop_NTPase"/>
</dbReference>
<sequence length="279" mass="29714">MVVLRVIERDAPGAKPPAVALEGVSIAYGGGSQPVYEAVAPTTLRVAESEFVAIVGPTGCGKSTLLNAAAGLLKPASGAVSIFGEPLAGLNGKAGYLFQQDALMPWKTALENVAIALEVGGVASSDARKQAKEWLGRVGLAAFADRYPHQLSGGQRKRVGLAQVLIRHPKILLMDEPFGPLDAQTRQIMGTLLLELWAADRKAVLFVTHDLEEAIALADRVVIMSCGPKARIIGDHTIDLPRPRDVSEVRLDPRFHALHKAIWSELRDEVVKAYGGAPA</sequence>
<keyword evidence="2" id="KW-0813">Transport</keyword>
<dbReference type="Gene3D" id="3.40.50.300">
    <property type="entry name" value="P-loop containing nucleotide triphosphate hydrolases"/>
    <property type="match status" value="1"/>
</dbReference>
<dbReference type="GO" id="GO:0005524">
    <property type="term" value="F:ATP binding"/>
    <property type="evidence" value="ECO:0007669"/>
    <property type="project" value="UniProtKB-KW"/>
</dbReference>
<dbReference type="InterPro" id="IPR050166">
    <property type="entry name" value="ABC_transporter_ATP-bind"/>
</dbReference>
<dbReference type="GO" id="GO:0016757">
    <property type="term" value="F:glycosyltransferase activity"/>
    <property type="evidence" value="ECO:0007669"/>
    <property type="project" value="UniProtKB-KW"/>
</dbReference>
<dbReference type="RefSeq" id="WP_106336588.1">
    <property type="nucleotide sequence ID" value="NZ_PVZS01000009.1"/>
</dbReference>
<dbReference type="GO" id="GO:0016887">
    <property type="term" value="F:ATP hydrolysis activity"/>
    <property type="evidence" value="ECO:0007669"/>
    <property type="project" value="InterPro"/>
</dbReference>
<feature type="domain" description="ABC transporter" evidence="5">
    <location>
        <begin position="19"/>
        <end position="251"/>
    </location>
</feature>
<dbReference type="InterPro" id="IPR003593">
    <property type="entry name" value="AAA+_ATPase"/>
</dbReference>
<evidence type="ECO:0000259" key="5">
    <source>
        <dbReference type="PROSITE" id="PS50893"/>
    </source>
</evidence>
<dbReference type="CDD" id="cd03293">
    <property type="entry name" value="ABC_NrtD_SsuB_transporters"/>
    <property type="match status" value="1"/>
</dbReference>
<dbReference type="PANTHER" id="PTHR42788">
    <property type="entry name" value="TAURINE IMPORT ATP-BINDING PROTEIN-RELATED"/>
    <property type="match status" value="1"/>
</dbReference>
<keyword evidence="7" id="KW-1185">Reference proteome</keyword>
<keyword evidence="6" id="KW-0808">Transferase</keyword>
<comment type="caution">
    <text evidence="6">The sequence shown here is derived from an EMBL/GenBank/DDBJ whole genome shotgun (WGS) entry which is preliminary data.</text>
</comment>
<dbReference type="AlphaFoldDB" id="A0A2T1HTZ6"/>
<dbReference type="PROSITE" id="PS00211">
    <property type="entry name" value="ABC_TRANSPORTER_1"/>
    <property type="match status" value="1"/>
</dbReference>
<evidence type="ECO:0000256" key="2">
    <source>
        <dbReference type="ARBA" id="ARBA00022448"/>
    </source>
</evidence>
<accession>A0A2T1HTZ6</accession>
<keyword evidence="4" id="KW-0067">ATP-binding</keyword>
<evidence type="ECO:0000256" key="3">
    <source>
        <dbReference type="ARBA" id="ARBA00022741"/>
    </source>
</evidence>
<organism evidence="6 7">
    <name type="scientific">Alsobacter soli</name>
    <dbReference type="NCBI Taxonomy" id="2109933"/>
    <lineage>
        <taxon>Bacteria</taxon>
        <taxon>Pseudomonadati</taxon>
        <taxon>Pseudomonadota</taxon>
        <taxon>Alphaproteobacteria</taxon>
        <taxon>Hyphomicrobiales</taxon>
        <taxon>Alsobacteraceae</taxon>
        <taxon>Alsobacter</taxon>
    </lineage>
</organism>
<dbReference type="InterPro" id="IPR003439">
    <property type="entry name" value="ABC_transporter-like_ATP-bd"/>
</dbReference>
<protein>
    <submittedName>
        <fullName evidence="6">Mannosyltransferase</fullName>
    </submittedName>
</protein>
<dbReference type="Pfam" id="PF00005">
    <property type="entry name" value="ABC_tran"/>
    <property type="match status" value="1"/>
</dbReference>
<evidence type="ECO:0000313" key="7">
    <source>
        <dbReference type="Proteomes" id="UP000239772"/>
    </source>
</evidence>
<reference evidence="7" key="1">
    <citation type="submission" date="2018-03" db="EMBL/GenBank/DDBJ databases">
        <authorList>
            <person name="Sun L."/>
            <person name="Liu H."/>
            <person name="Chen W."/>
            <person name="Huang K."/>
            <person name="Liu W."/>
            <person name="Gao X."/>
        </authorList>
    </citation>
    <scope>NUCLEOTIDE SEQUENCE [LARGE SCALE GENOMIC DNA]</scope>
    <source>
        <strain evidence="7">SH9</strain>
    </source>
</reference>
<gene>
    <name evidence="6" type="ORF">SLNSH_09885</name>
</gene>
<dbReference type="InterPro" id="IPR017871">
    <property type="entry name" value="ABC_transporter-like_CS"/>
</dbReference>
<proteinExistence type="inferred from homology"/>
<keyword evidence="3" id="KW-0547">Nucleotide-binding</keyword>
<evidence type="ECO:0000256" key="4">
    <source>
        <dbReference type="ARBA" id="ARBA00022840"/>
    </source>
</evidence>
<dbReference type="Proteomes" id="UP000239772">
    <property type="component" value="Unassembled WGS sequence"/>
</dbReference>
<keyword evidence="6" id="KW-0328">Glycosyltransferase</keyword>
<comment type="similarity">
    <text evidence="1">Belongs to the ABC transporter superfamily.</text>
</comment>